<sequence length="63" mass="7104">MYILAISKIFLEHPELCSVFELKTVQSYVELVNLIKPKISALQLSFQEGPPNHLSGVNVQGEY</sequence>
<name>A0A409Y571_9AGAR</name>
<dbReference type="EMBL" id="NHYE01001143">
    <property type="protein sequence ID" value="PPQ98118.1"/>
    <property type="molecule type" value="Genomic_DNA"/>
</dbReference>
<evidence type="ECO:0000313" key="2">
    <source>
        <dbReference type="Proteomes" id="UP000284706"/>
    </source>
</evidence>
<dbReference type="InParanoid" id="A0A409Y571"/>
<proteinExistence type="predicted"/>
<protein>
    <submittedName>
        <fullName evidence="1">Uncharacterized protein</fullName>
    </submittedName>
</protein>
<accession>A0A409Y571</accession>
<comment type="caution">
    <text evidence="1">The sequence shown here is derived from an EMBL/GenBank/DDBJ whole genome shotgun (WGS) entry which is preliminary data.</text>
</comment>
<gene>
    <name evidence="1" type="ORF">CVT26_003199</name>
</gene>
<reference evidence="1 2" key="1">
    <citation type="journal article" date="2018" name="Evol. Lett.">
        <title>Horizontal gene cluster transfer increased hallucinogenic mushroom diversity.</title>
        <authorList>
            <person name="Reynolds H.T."/>
            <person name="Vijayakumar V."/>
            <person name="Gluck-Thaler E."/>
            <person name="Korotkin H.B."/>
            <person name="Matheny P.B."/>
            <person name="Slot J.C."/>
        </authorList>
    </citation>
    <scope>NUCLEOTIDE SEQUENCE [LARGE SCALE GENOMIC DNA]</scope>
    <source>
        <strain evidence="1 2">SRW20</strain>
    </source>
</reference>
<evidence type="ECO:0000313" key="1">
    <source>
        <dbReference type="EMBL" id="PPQ98118.1"/>
    </source>
</evidence>
<dbReference type="Proteomes" id="UP000284706">
    <property type="component" value="Unassembled WGS sequence"/>
</dbReference>
<organism evidence="1 2">
    <name type="scientific">Gymnopilus dilepis</name>
    <dbReference type="NCBI Taxonomy" id="231916"/>
    <lineage>
        <taxon>Eukaryota</taxon>
        <taxon>Fungi</taxon>
        <taxon>Dikarya</taxon>
        <taxon>Basidiomycota</taxon>
        <taxon>Agaricomycotina</taxon>
        <taxon>Agaricomycetes</taxon>
        <taxon>Agaricomycetidae</taxon>
        <taxon>Agaricales</taxon>
        <taxon>Agaricineae</taxon>
        <taxon>Hymenogastraceae</taxon>
        <taxon>Gymnopilus</taxon>
    </lineage>
</organism>
<keyword evidence="2" id="KW-1185">Reference proteome</keyword>
<dbReference type="AlphaFoldDB" id="A0A409Y571"/>